<dbReference type="RefSeq" id="WP_072890823.1">
    <property type="nucleotide sequence ID" value="NZ_FQVW01000025.1"/>
</dbReference>
<organism evidence="1 2">
    <name type="scientific">Ornithinibacillus halophilus</name>
    <dbReference type="NCBI Taxonomy" id="930117"/>
    <lineage>
        <taxon>Bacteria</taxon>
        <taxon>Bacillati</taxon>
        <taxon>Bacillota</taxon>
        <taxon>Bacilli</taxon>
        <taxon>Bacillales</taxon>
        <taxon>Bacillaceae</taxon>
        <taxon>Ornithinibacillus</taxon>
    </lineage>
</organism>
<dbReference type="InterPro" id="IPR050583">
    <property type="entry name" value="Mycobacterial_A85_antigen"/>
</dbReference>
<dbReference type="Pfam" id="PF00756">
    <property type="entry name" value="Esterase"/>
    <property type="match status" value="1"/>
</dbReference>
<dbReference type="OrthoDB" id="9803578at2"/>
<dbReference type="InterPro" id="IPR000801">
    <property type="entry name" value="Esterase-like"/>
</dbReference>
<reference evidence="1 2" key="1">
    <citation type="submission" date="2016-11" db="EMBL/GenBank/DDBJ databases">
        <authorList>
            <person name="Jaros S."/>
            <person name="Januszkiewicz K."/>
            <person name="Wedrychowicz H."/>
        </authorList>
    </citation>
    <scope>NUCLEOTIDE SEQUENCE [LARGE SCALE GENOMIC DNA]</scope>
    <source>
        <strain evidence="1 2">IBRC-M 10683</strain>
    </source>
</reference>
<evidence type="ECO:0000313" key="1">
    <source>
        <dbReference type="EMBL" id="SHG30341.1"/>
    </source>
</evidence>
<dbReference type="Proteomes" id="UP000183988">
    <property type="component" value="Unassembled WGS sequence"/>
</dbReference>
<keyword evidence="2" id="KW-1185">Reference proteome</keyword>
<dbReference type="PANTHER" id="PTHR48098:SF3">
    <property type="entry name" value="IRON(III) ENTEROBACTIN ESTERASE"/>
    <property type="match status" value="1"/>
</dbReference>
<dbReference type="EMBL" id="FQVW01000025">
    <property type="protein sequence ID" value="SHG30341.1"/>
    <property type="molecule type" value="Genomic_DNA"/>
</dbReference>
<evidence type="ECO:0000313" key="2">
    <source>
        <dbReference type="Proteomes" id="UP000183988"/>
    </source>
</evidence>
<dbReference type="PANTHER" id="PTHR48098">
    <property type="entry name" value="ENTEROCHELIN ESTERASE-RELATED"/>
    <property type="match status" value="1"/>
</dbReference>
<dbReference type="SUPFAM" id="SSF53474">
    <property type="entry name" value="alpha/beta-Hydrolases"/>
    <property type="match status" value="1"/>
</dbReference>
<dbReference type="STRING" id="930117.SAMN05216225_102532"/>
<dbReference type="AlphaFoldDB" id="A0A1M5IQ11"/>
<gene>
    <name evidence="1" type="ORF">SAMN05216225_102532</name>
</gene>
<sequence>MARKGKMIVEQIESEFLQQSMELKIYQPETFSPLYKYHLCIMQDGNDYYQMGRIATLSDQLHDDFEIENTVFVGIHYKDRYDRLKKYHPDGEQNEAYTKFLIREVVPFLDDLLPTYNMGGARTLMGDSLAGTLALMTALKYPNTFGKVIMQSPLVNDTVLNAVNEAKRLDTIDIYHTIGTNELSVETSMEPDVDFVTPNRQLRDLLETKGLTYTYKEIENGEHTWKYWQKDMPNALKTMFGDD</sequence>
<dbReference type="InterPro" id="IPR029058">
    <property type="entry name" value="AB_hydrolase_fold"/>
</dbReference>
<protein>
    <submittedName>
        <fullName evidence="1">Enterochelin esterase</fullName>
    </submittedName>
</protein>
<dbReference type="Gene3D" id="3.40.50.1820">
    <property type="entry name" value="alpha/beta hydrolase"/>
    <property type="match status" value="1"/>
</dbReference>
<proteinExistence type="predicted"/>
<name>A0A1M5IQ11_9BACI</name>
<accession>A0A1M5IQ11</accession>